<dbReference type="InterPro" id="IPR001533">
    <property type="entry name" value="Pterin_deHydtase"/>
</dbReference>
<organism evidence="6 7">
    <name type="scientific">Gordonia effusa NBRC 100432</name>
    <dbReference type="NCBI Taxonomy" id="1077974"/>
    <lineage>
        <taxon>Bacteria</taxon>
        <taxon>Bacillati</taxon>
        <taxon>Actinomycetota</taxon>
        <taxon>Actinomycetes</taxon>
        <taxon>Mycobacteriales</taxon>
        <taxon>Gordoniaceae</taxon>
        <taxon>Gordonia</taxon>
    </lineage>
</organism>
<comment type="catalytic activity">
    <reaction evidence="1">
        <text>(4aS,6R)-4a-hydroxy-L-erythro-5,6,7,8-tetrahydrobiopterin = (6R)-L-erythro-6,7-dihydrobiopterin + H2O</text>
        <dbReference type="Rhea" id="RHEA:11920"/>
        <dbReference type="ChEBI" id="CHEBI:15377"/>
        <dbReference type="ChEBI" id="CHEBI:15642"/>
        <dbReference type="ChEBI" id="CHEBI:43120"/>
        <dbReference type="EC" id="4.2.1.96"/>
    </reaction>
</comment>
<dbReference type="eggNOG" id="COG2154">
    <property type="taxonomic scope" value="Bacteria"/>
</dbReference>
<dbReference type="GO" id="GO:0008124">
    <property type="term" value="F:4-alpha-hydroxytetrahydrobiopterin dehydratase activity"/>
    <property type="evidence" value="ECO:0007669"/>
    <property type="project" value="UniProtKB-EC"/>
</dbReference>
<reference evidence="6 7" key="1">
    <citation type="submission" date="2011-12" db="EMBL/GenBank/DDBJ databases">
        <title>Whole genome shotgun sequence of Gordonia effusa NBRC 100432.</title>
        <authorList>
            <person name="Yoshida I."/>
            <person name="Takarada H."/>
            <person name="Hosoyama A."/>
            <person name="Tsuchikane K."/>
            <person name="Katsumata H."/>
            <person name="Yamazaki S."/>
            <person name="Fujita N."/>
        </authorList>
    </citation>
    <scope>NUCLEOTIDE SEQUENCE [LARGE SCALE GENOMIC DNA]</scope>
    <source>
        <strain evidence="6 7">NBRC 100432</strain>
    </source>
</reference>
<dbReference type="GO" id="GO:0006729">
    <property type="term" value="P:tetrahydrobiopterin biosynthetic process"/>
    <property type="evidence" value="ECO:0007669"/>
    <property type="project" value="InterPro"/>
</dbReference>
<name>H0QXY1_9ACTN</name>
<evidence type="ECO:0000313" key="6">
    <source>
        <dbReference type="EMBL" id="GAB17682.1"/>
    </source>
</evidence>
<dbReference type="Gene3D" id="3.30.1360.20">
    <property type="entry name" value="Transcriptional coactivator/pterin dehydratase"/>
    <property type="match status" value="1"/>
</dbReference>
<gene>
    <name evidence="6" type="ORF">GOEFS_036_01210</name>
</gene>
<keyword evidence="5" id="KW-0456">Lyase</keyword>
<evidence type="ECO:0000313" key="7">
    <source>
        <dbReference type="Proteomes" id="UP000035034"/>
    </source>
</evidence>
<dbReference type="PANTHER" id="PTHR12599">
    <property type="entry name" value="PTERIN-4-ALPHA-CARBINOLAMINE DEHYDRATASE"/>
    <property type="match status" value="1"/>
</dbReference>
<dbReference type="EC" id="4.2.1.96" evidence="3"/>
<dbReference type="InterPro" id="IPR036428">
    <property type="entry name" value="PCD_sf"/>
</dbReference>
<protein>
    <recommendedName>
        <fullName evidence="4">Putative pterin-4-alpha-carbinolamine dehydratase</fullName>
        <ecNumber evidence="3">4.2.1.96</ecNumber>
    </recommendedName>
</protein>
<dbReference type="SUPFAM" id="SSF55248">
    <property type="entry name" value="PCD-like"/>
    <property type="match status" value="1"/>
</dbReference>
<sequence>MEDMAATNPTPIDPAEVERVIAVPWRIVGNAVHADYLTRNMVTGGKFVARVIDAAEELNHHPDIDLRYATIHFELSTHSVGTLTALDVELAGQISAIATELDVEPA</sequence>
<comment type="caution">
    <text evidence="6">The sequence shown here is derived from an EMBL/GenBank/DDBJ whole genome shotgun (WGS) entry which is preliminary data.</text>
</comment>
<evidence type="ECO:0000256" key="2">
    <source>
        <dbReference type="ARBA" id="ARBA00006472"/>
    </source>
</evidence>
<evidence type="ECO:0000256" key="3">
    <source>
        <dbReference type="ARBA" id="ARBA00013252"/>
    </source>
</evidence>
<dbReference type="Pfam" id="PF01329">
    <property type="entry name" value="Pterin_4a"/>
    <property type="match status" value="1"/>
</dbReference>
<dbReference type="STRING" id="1077974.GOEFS_036_01210"/>
<dbReference type="AlphaFoldDB" id="H0QXY1"/>
<dbReference type="CDD" id="cd00488">
    <property type="entry name" value="PCD_DCoH"/>
    <property type="match status" value="1"/>
</dbReference>
<dbReference type="Proteomes" id="UP000035034">
    <property type="component" value="Unassembled WGS sequence"/>
</dbReference>
<evidence type="ECO:0000256" key="5">
    <source>
        <dbReference type="ARBA" id="ARBA00023239"/>
    </source>
</evidence>
<proteinExistence type="inferred from homology"/>
<dbReference type="PANTHER" id="PTHR12599:SF0">
    <property type="entry name" value="PTERIN-4-ALPHA-CARBINOLAMINE DEHYDRATASE"/>
    <property type="match status" value="1"/>
</dbReference>
<accession>H0QXY1</accession>
<dbReference type="EMBL" id="BAEH01000036">
    <property type="protein sequence ID" value="GAB17682.1"/>
    <property type="molecule type" value="Genomic_DNA"/>
</dbReference>
<evidence type="ECO:0000256" key="1">
    <source>
        <dbReference type="ARBA" id="ARBA00001554"/>
    </source>
</evidence>
<keyword evidence="7" id="KW-1185">Reference proteome</keyword>
<comment type="similarity">
    <text evidence="2">Belongs to the pterin-4-alpha-carbinolamine dehydratase family.</text>
</comment>
<evidence type="ECO:0000256" key="4">
    <source>
        <dbReference type="ARBA" id="ARBA00021735"/>
    </source>
</evidence>